<protein>
    <submittedName>
        <fullName evidence="1">Uncharacterized protein</fullName>
    </submittedName>
</protein>
<reference evidence="1 2" key="1">
    <citation type="submission" date="2015-07" db="EMBL/GenBank/DDBJ databases">
        <title>Foodborne Vibrio parahaemolyticus Isolates.</title>
        <authorList>
            <person name="Ronholm J."/>
            <person name="Petronella N."/>
            <person name="Kenwell R."/>
            <person name="Banerjee S."/>
        </authorList>
    </citation>
    <scope>NUCLEOTIDE SEQUENCE [LARGE SCALE GENOMIC DNA]</scope>
    <source>
        <strain evidence="1 2">HS-06-05</strain>
    </source>
</reference>
<accession>A0AAW3IPD4</accession>
<dbReference type="EMBL" id="LIRS01000131">
    <property type="protein sequence ID" value="KOY21948.1"/>
    <property type="molecule type" value="Genomic_DNA"/>
</dbReference>
<dbReference type="Proteomes" id="UP000037697">
    <property type="component" value="Unassembled WGS sequence"/>
</dbReference>
<evidence type="ECO:0000313" key="2">
    <source>
        <dbReference type="Proteomes" id="UP000037697"/>
    </source>
</evidence>
<organism evidence="1 2">
    <name type="scientific">Vibrio parahaemolyticus</name>
    <dbReference type="NCBI Taxonomy" id="670"/>
    <lineage>
        <taxon>Bacteria</taxon>
        <taxon>Pseudomonadati</taxon>
        <taxon>Pseudomonadota</taxon>
        <taxon>Gammaproteobacteria</taxon>
        <taxon>Vibrionales</taxon>
        <taxon>Vibrionaceae</taxon>
        <taxon>Vibrio</taxon>
    </lineage>
</organism>
<comment type="caution">
    <text evidence="1">The sequence shown here is derived from an EMBL/GenBank/DDBJ whole genome shotgun (WGS) entry which is preliminary data.</text>
</comment>
<gene>
    <name evidence="1" type="ORF">ACX05_21515</name>
</gene>
<dbReference type="RefSeq" id="WP_053812552.1">
    <property type="nucleotide sequence ID" value="NZ_LIRS01000131.1"/>
</dbReference>
<sequence>MKESTNSIYDAAKKMDNPGLILEEIVKSIEENRDVESFVKLAFNFALKNQESLSDLLEKLKNHSLYSDLTRSYIIDLIRRLSSSRYYKENDDKRVEYLVMLPVIIKSHFGSHQENGVLPPIIRNNLSSKLEQFFSANGMACIVKVEGSIFNYEDYKPGIFDYVEYEKYFKIIAKDEISVSGDKHELFMIPMRVSLKRDAENHFFDNGESFYSASTYESFESFESFQDDIRCLVQFIFKSSKYNVSVVNPMLANEALWGALSFVRIEKCLYEIAKQAIIAKPSDYKVVVSSCEETGKIRICFYVQNENFYAFDYGKPINMDYENQPRDLDYIQYFLSEYGFGVTVVEKNVEGSLTEELSRTLLRVT</sequence>
<dbReference type="AlphaFoldDB" id="A0AAW3IPD4"/>
<evidence type="ECO:0000313" key="1">
    <source>
        <dbReference type="EMBL" id="KOY21948.1"/>
    </source>
</evidence>
<proteinExistence type="predicted"/>
<name>A0AAW3IPD4_VIBPH</name>